<sequence length="67" mass="7102">MNTLNIHDLDKLAELDREEMAEIQGGRIKLPGGHGGGPILTSPDGDPVGVYVDGVLQNSVVDGYYHG</sequence>
<dbReference type="EMBL" id="LXKA01000320">
    <property type="protein sequence ID" value="OAJ57918.1"/>
    <property type="molecule type" value="Genomic_DNA"/>
</dbReference>
<evidence type="ECO:0000313" key="4">
    <source>
        <dbReference type="Proteomes" id="UP000078116"/>
    </source>
</evidence>
<protein>
    <submittedName>
        <fullName evidence="1">Uncharacterized protein</fullName>
    </submittedName>
</protein>
<dbReference type="RefSeq" id="WP_064265442.1">
    <property type="nucleotide sequence ID" value="NZ_LXJZ01000030.1"/>
</dbReference>
<evidence type="ECO:0000313" key="1">
    <source>
        <dbReference type="EMBL" id="OAJ57918.1"/>
    </source>
</evidence>
<evidence type="ECO:0000313" key="2">
    <source>
        <dbReference type="EMBL" id="OAJ63085.1"/>
    </source>
</evidence>
<accession>A0A1A9N6V5</accession>
<dbReference type="OrthoDB" id="8778896at2"/>
<gene>
    <name evidence="2" type="ORF">A6V36_19805</name>
    <name evidence="1" type="ORF">A6V37_28910</name>
</gene>
<evidence type="ECO:0000313" key="3">
    <source>
        <dbReference type="Proteomes" id="UP000077961"/>
    </source>
</evidence>
<organism evidence="1 4">
    <name type="scientific">Paraburkholderia ginsengiterrae</name>
    <dbReference type="NCBI Taxonomy" id="1462993"/>
    <lineage>
        <taxon>Bacteria</taxon>
        <taxon>Pseudomonadati</taxon>
        <taxon>Pseudomonadota</taxon>
        <taxon>Betaproteobacteria</taxon>
        <taxon>Burkholderiales</taxon>
        <taxon>Burkholderiaceae</taxon>
        <taxon>Paraburkholderia</taxon>
    </lineage>
</organism>
<dbReference type="Proteomes" id="UP000078116">
    <property type="component" value="Unassembled WGS sequence"/>
</dbReference>
<proteinExistence type="predicted"/>
<dbReference type="Proteomes" id="UP000077961">
    <property type="component" value="Unassembled WGS sequence"/>
</dbReference>
<keyword evidence="3" id="KW-1185">Reference proteome</keyword>
<comment type="caution">
    <text evidence="1">The sequence shown here is derived from an EMBL/GenBank/DDBJ whole genome shotgun (WGS) entry which is preliminary data.</text>
</comment>
<reference evidence="3 4" key="1">
    <citation type="submission" date="2016-04" db="EMBL/GenBank/DDBJ databases">
        <title>Reclassification of Paraburkholderia panaciterrae (Farh et al. 2015) Dobritsa &amp; Samadpour 2016 as a later homotypic synonym of Paraburkholderia ginsengiterrae (Farh et al. 2015) Dobritsa &amp; Samadpour 2016.</title>
        <authorList>
            <person name="Dobritsa A.P."/>
            <person name="Kutumbaka K."/>
            <person name="Samadpour M."/>
        </authorList>
    </citation>
    <scope>NUCLEOTIDE SEQUENCE [LARGE SCALE GENOMIC DNA]</scope>
    <source>
        <strain evidence="1 4">DCY85</strain>
        <strain evidence="2 3">DCY85-1</strain>
    </source>
</reference>
<name>A0A1A9N6V5_9BURK</name>
<dbReference type="EMBL" id="LXJZ01000030">
    <property type="protein sequence ID" value="OAJ63085.1"/>
    <property type="molecule type" value="Genomic_DNA"/>
</dbReference>
<dbReference type="AlphaFoldDB" id="A0A1A9N6V5"/>